<evidence type="ECO:0000256" key="4">
    <source>
        <dbReference type="RuleBase" id="RU004020"/>
    </source>
</evidence>
<dbReference type="AlphaFoldDB" id="A0ABD3M0L9"/>
<keyword evidence="8" id="KW-1185">Reference proteome</keyword>
<evidence type="ECO:0000313" key="7">
    <source>
        <dbReference type="EMBL" id="KAL3757569.1"/>
    </source>
</evidence>
<dbReference type="EMBL" id="JALLBG020000259">
    <property type="protein sequence ID" value="KAL3757569.1"/>
    <property type="molecule type" value="Genomic_DNA"/>
</dbReference>
<protein>
    <recommendedName>
        <fullName evidence="6">HSF-type DNA-binding domain-containing protein</fullName>
    </recommendedName>
</protein>
<comment type="similarity">
    <text evidence="4">Belongs to the HSF family.</text>
</comment>
<dbReference type="GO" id="GO:0003677">
    <property type="term" value="F:DNA binding"/>
    <property type="evidence" value="ECO:0007669"/>
    <property type="project" value="UniProtKB-KW"/>
</dbReference>
<feature type="region of interest" description="Disordered" evidence="5">
    <location>
        <begin position="175"/>
        <end position="197"/>
    </location>
</feature>
<evidence type="ECO:0000313" key="8">
    <source>
        <dbReference type="Proteomes" id="UP001530293"/>
    </source>
</evidence>
<reference evidence="7 8" key="1">
    <citation type="submission" date="2024-10" db="EMBL/GenBank/DDBJ databases">
        <title>Updated reference genomes for cyclostephanoid diatoms.</title>
        <authorList>
            <person name="Roberts W.R."/>
            <person name="Alverson A.J."/>
        </authorList>
    </citation>
    <scope>NUCLEOTIDE SEQUENCE [LARGE SCALE GENOMIC DNA]</scope>
    <source>
        <strain evidence="7 8">AJA232-27</strain>
    </source>
</reference>
<evidence type="ECO:0000256" key="5">
    <source>
        <dbReference type="SAM" id="MobiDB-lite"/>
    </source>
</evidence>
<dbReference type="Gene3D" id="1.10.10.10">
    <property type="entry name" value="Winged helix-like DNA-binding domain superfamily/Winged helix DNA-binding domain"/>
    <property type="match status" value="1"/>
</dbReference>
<dbReference type="InterPro" id="IPR000232">
    <property type="entry name" value="HSF_DNA-bd"/>
</dbReference>
<keyword evidence="3" id="KW-0539">Nucleus</keyword>
<dbReference type="PANTHER" id="PTHR10015:SF206">
    <property type="entry name" value="HSF-TYPE DNA-BINDING DOMAIN-CONTAINING PROTEIN"/>
    <property type="match status" value="1"/>
</dbReference>
<gene>
    <name evidence="7" type="ORF">ACHAWU_006014</name>
</gene>
<dbReference type="GO" id="GO:0005634">
    <property type="term" value="C:nucleus"/>
    <property type="evidence" value="ECO:0007669"/>
    <property type="project" value="UniProtKB-SubCell"/>
</dbReference>
<feature type="region of interest" description="Disordered" evidence="5">
    <location>
        <begin position="346"/>
        <end position="381"/>
    </location>
</feature>
<dbReference type="InterPro" id="IPR036390">
    <property type="entry name" value="WH_DNA-bd_sf"/>
</dbReference>
<dbReference type="InterPro" id="IPR036388">
    <property type="entry name" value="WH-like_DNA-bd_sf"/>
</dbReference>
<feature type="domain" description="HSF-type DNA-binding" evidence="6">
    <location>
        <begin position="40"/>
        <end position="136"/>
    </location>
</feature>
<organism evidence="7 8">
    <name type="scientific">Discostella pseudostelligera</name>
    <dbReference type="NCBI Taxonomy" id="259834"/>
    <lineage>
        <taxon>Eukaryota</taxon>
        <taxon>Sar</taxon>
        <taxon>Stramenopiles</taxon>
        <taxon>Ochrophyta</taxon>
        <taxon>Bacillariophyta</taxon>
        <taxon>Coscinodiscophyceae</taxon>
        <taxon>Thalassiosirophycidae</taxon>
        <taxon>Stephanodiscales</taxon>
        <taxon>Stephanodiscaceae</taxon>
        <taxon>Discostella</taxon>
    </lineage>
</organism>
<dbReference type="Pfam" id="PF00447">
    <property type="entry name" value="HSF_DNA-bind"/>
    <property type="match status" value="1"/>
</dbReference>
<comment type="caution">
    <text evidence="7">The sequence shown here is derived from an EMBL/GenBank/DDBJ whole genome shotgun (WGS) entry which is preliminary data.</text>
</comment>
<evidence type="ECO:0000259" key="6">
    <source>
        <dbReference type="SMART" id="SM00415"/>
    </source>
</evidence>
<keyword evidence="2" id="KW-0238">DNA-binding</keyword>
<dbReference type="PANTHER" id="PTHR10015">
    <property type="entry name" value="HEAT SHOCK TRANSCRIPTION FACTOR"/>
    <property type="match status" value="1"/>
</dbReference>
<feature type="compositionally biased region" description="Basic and acidic residues" evidence="5">
    <location>
        <begin position="183"/>
        <end position="197"/>
    </location>
</feature>
<dbReference type="SUPFAM" id="SSF46785">
    <property type="entry name" value="Winged helix' DNA-binding domain"/>
    <property type="match status" value="1"/>
</dbReference>
<accession>A0ABD3M0L9</accession>
<dbReference type="PRINTS" id="PR00056">
    <property type="entry name" value="HSFDOMAIN"/>
</dbReference>
<proteinExistence type="inferred from homology"/>
<evidence type="ECO:0000256" key="3">
    <source>
        <dbReference type="ARBA" id="ARBA00023242"/>
    </source>
</evidence>
<evidence type="ECO:0000256" key="1">
    <source>
        <dbReference type="ARBA" id="ARBA00004123"/>
    </source>
</evidence>
<sequence length="434" mass="49109">MVKPTSTTTSPPSLKFVDHTYHDFSRYIEEGGELCKHKKSGNNFPARLHKILSDAEHSHLITWMPHGRAWRILDRERLVRDVIPKYFSSSKYHSFCRQLNWWGFKRLCGPGPDMGCYYHQCFLRDLPELTCLIRRTTTNEGRLKPHIEGEPNLYRISEEYPLPPQLRNTARLHLAPLGSSSDENNKERAVSIDSSREATTKPVLVQHVVSASSFVAPENYRCHNLMPPSSFHEISASAPSGSSAPEETAVQAWESTNPAGYHPYYPPYYPSGFLSHHHSYMMFPPYAADQQGHWIPHGQHLPAINYHTASLFSDNGTVGQHGDTLINNGHEWPLMSPDPLFHPNFIDDGNYGDYQDRGGGDDDDNEEHPAPKESSNNQVLEYDPYAPLPVEACRHYPHGDHHSHHDEKCMDGSWIDGCLAVLKVEKKGGSVTVD</sequence>
<dbReference type="Proteomes" id="UP001530293">
    <property type="component" value="Unassembled WGS sequence"/>
</dbReference>
<name>A0ABD3M0L9_9STRA</name>
<comment type="subcellular location">
    <subcellularLocation>
        <location evidence="1">Nucleus</location>
    </subcellularLocation>
</comment>
<dbReference type="FunFam" id="1.10.10.10:FF:000479">
    <property type="entry name" value="Predicted protein"/>
    <property type="match status" value="1"/>
</dbReference>
<evidence type="ECO:0000256" key="2">
    <source>
        <dbReference type="ARBA" id="ARBA00023125"/>
    </source>
</evidence>
<dbReference type="SMART" id="SM00415">
    <property type="entry name" value="HSF"/>
    <property type="match status" value="1"/>
</dbReference>